<organism evidence="1 2">
    <name type="scientific">Dyella halodurans</name>
    <dbReference type="NCBI Taxonomy" id="1920171"/>
    <lineage>
        <taxon>Bacteria</taxon>
        <taxon>Pseudomonadati</taxon>
        <taxon>Pseudomonadota</taxon>
        <taxon>Gammaproteobacteria</taxon>
        <taxon>Lysobacterales</taxon>
        <taxon>Rhodanobacteraceae</taxon>
        <taxon>Dyella</taxon>
    </lineage>
</organism>
<dbReference type="Proteomes" id="UP001595961">
    <property type="component" value="Unassembled WGS sequence"/>
</dbReference>
<gene>
    <name evidence="1" type="ORF">ACFO5W_09720</name>
</gene>
<comment type="caution">
    <text evidence="1">The sequence shown here is derived from an EMBL/GenBank/DDBJ whole genome shotgun (WGS) entry which is preliminary data.</text>
</comment>
<protein>
    <submittedName>
        <fullName evidence="1">DUF5694 domain-containing protein</fullName>
    </submittedName>
</protein>
<dbReference type="EMBL" id="JBHSGA010000017">
    <property type="protein sequence ID" value="MFC4526905.1"/>
    <property type="molecule type" value="Genomic_DNA"/>
</dbReference>
<dbReference type="Pfam" id="PF18950">
    <property type="entry name" value="DUF5694"/>
    <property type="match status" value="1"/>
</dbReference>
<dbReference type="RefSeq" id="WP_266148803.1">
    <property type="nucleotide sequence ID" value="NZ_CP064028.1"/>
</dbReference>
<accession>A0ABV9C2H1</accession>
<keyword evidence="2" id="KW-1185">Reference proteome</keyword>
<proteinExistence type="predicted"/>
<evidence type="ECO:0000313" key="1">
    <source>
        <dbReference type="EMBL" id="MFC4526905.1"/>
    </source>
</evidence>
<evidence type="ECO:0000313" key="2">
    <source>
        <dbReference type="Proteomes" id="UP001595961"/>
    </source>
</evidence>
<sequence length="257" mass="28545">MFLGVFHLSNPGKDAVNVSVDDVRAPRRQQELQALSEALAKFRPTIIAVERPQADQAHLDELFQAYSDGSRSLSVSEDEQIGMRLARIAGVRGVVGVDSNSTKPPVSEDLYDFEAAAQRFGQSDVLVAVNARNQRRVDVVMDALKRGTIVDALGEANRPDFLAAFRKESLNYLRITKGDETPGANWLQFWYGRNLRIVGRLAALAKPSDRILVIFGFGHVPLLQEFAQQSGFFTVVDPQPFLRDAAERLKHARDKKG</sequence>
<reference evidence="2" key="1">
    <citation type="journal article" date="2019" name="Int. J. Syst. Evol. Microbiol.">
        <title>The Global Catalogue of Microorganisms (GCM) 10K type strain sequencing project: providing services to taxonomists for standard genome sequencing and annotation.</title>
        <authorList>
            <consortium name="The Broad Institute Genomics Platform"/>
            <consortium name="The Broad Institute Genome Sequencing Center for Infectious Disease"/>
            <person name="Wu L."/>
            <person name="Ma J."/>
        </authorList>
    </citation>
    <scope>NUCLEOTIDE SEQUENCE [LARGE SCALE GENOMIC DNA]</scope>
    <source>
        <strain evidence="2">CCM 4481</strain>
    </source>
</reference>
<dbReference type="InterPro" id="IPR043749">
    <property type="entry name" value="DUF5694"/>
</dbReference>
<name>A0ABV9C2H1_9GAMM</name>